<organism evidence="1 2">
    <name type="scientific">Trinickia dinghuensis</name>
    <dbReference type="NCBI Taxonomy" id="2291023"/>
    <lineage>
        <taxon>Bacteria</taxon>
        <taxon>Pseudomonadati</taxon>
        <taxon>Pseudomonadota</taxon>
        <taxon>Betaproteobacteria</taxon>
        <taxon>Burkholderiales</taxon>
        <taxon>Burkholderiaceae</taxon>
        <taxon>Trinickia</taxon>
    </lineage>
</organism>
<sequence length="196" mass="21315">MDIWPNGQLLKKGVLAILTLLFTSCAVTGRTENVDVTVNVTHIGGDLTPVQLGEMLRSPKVRVRASYYPSSNIPGVTAHWSRCGFLMLPCLEPEEQTVELPGDQITRTPTQVSFSIPPQAGNASYQLQFIEIDLPAPYQLDNPGQIYSVVFDLSINCHGCLAKPRRFLQQDRAGTFELGGRLDVTGATFGIGSAVP</sequence>
<dbReference type="EMBL" id="QRGA01000006">
    <property type="protein sequence ID" value="RDU98901.1"/>
    <property type="molecule type" value="Genomic_DNA"/>
</dbReference>
<name>A0A3D8K2V9_9BURK</name>
<keyword evidence="2" id="KW-1185">Reference proteome</keyword>
<proteinExistence type="predicted"/>
<dbReference type="RefSeq" id="WP_115533718.1">
    <property type="nucleotide sequence ID" value="NZ_QRGA01000006.1"/>
</dbReference>
<gene>
    <name evidence="1" type="ORF">DWV00_11660</name>
</gene>
<evidence type="ECO:0000313" key="2">
    <source>
        <dbReference type="Proteomes" id="UP000256838"/>
    </source>
</evidence>
<dbReference type="Proteomes" id="UP000256838">
    <property type="component" value="Unassembled WGS sequence"/>
</dbReference>
<protein>
    <submittedName>
        <fullName evidence="1">Uncharacterized protein</fullName>
    </submittedName>
</protein>
<evidence type="ECO:0000313" key="1">
    <source>
        <dbReference type="EMBL" id="RDU98901.1"/>
    </source>
</evidence>
<reference evidence="1 2" key="1">
    <citation type="submission" date="2018-08" db="EMBL/GenBank/DDBJ databases">
        <title>Paraburkholderia sp. DHOM06 isolated from forest soil.</title>
        <authorList>
            <person name="Gao Z.-H."/>
            <person name="Qiu L.-H."/>
        </authorList>
    </citation>
    <scope>NUCLEOTIDE SEQUENCE [LARGE SCALE GENOMIC DNA]</scope>
    <source>
        <strain evidence="1 2">DHOM06</strain>
    </source>
</reference>
<comment type="caution">
    <text evidence="1">The sequence shown here is derived from an EMBL/GenBank/DDBJ whole genome shotgun (WGS) entry which is preliminary data.</text>
</comment>
<dbReference type="AlphaFoldDB" id="A0A3D8K2V9"/>
<accession>A0A3D8K2V9</accession>